<sequence>MSATEMHDDEVRARLGLEPLGRPMTMEERITMLNLRAMPEPHDEAELVETVAAQLNPDADAPQCGEAFDHDEDVVYEDATLVQWVCRRCGAEGWSDKDLEDDDR</sequence>
<proteinExistence type="predicted"/>
<keyword evidence="2" id="KW-1185">Reference proteome</keyword>
<dbReference type="RefSeq" id="YP_009950013.1">
    <property type="nucleotide sequence ID" value="NC_051586.1"/>
</dbReference>
<gene>
    <name evidence="1" type="primary">63</name>
    <name evidence="1" type="ORF">PBI_IMVUBU_63</name>
</gene>
<dbReference type="KEGG" id="vg:60321423"/>
<protein>
    <submittedName>
        <fullName evidence="1">Uncharacterized protein</fullName>
    </submittedName>
</protein>
<dbReference type="EMBL" id="MN813693">
    <property type="protein sequence ID" value="QHB37804.1"/>
    <property type="molecule type" value="Genomic_DNA"/>
</dbReference>
<reference evidence="1 2" key="1">
    <citation type="submission" date="2019-12" db="EMBL/GenBank/DDBJ databases">
        <authorList>
            <person name="Garlena R.A."/>
            <person name="Russell D.A."/>
            <person name="Pope W.H."/>
            <person name="Jacobs-Sera D."/>
            <person name="Hatfull G.F."/>
        </authorList>
    </citation>
    <scope>NUCLEOTIDE SEQUENCE [LARGE SCALE GENOMIC DNA]</scope>
</reference>
<evidence type="ECO:0000313" key="1">
    <source>
        <dbReference type="EMBL" id="QHB37804.1"/>
    </source>
</evidence>
<name>A0A6B9LIX1_9CAUD</name>
<organism evidence="1 2">
    <name type="scientific">Mycobacterium phage Imvubu</name>
    <dbReference type="NCBI Taxonomy" id="2686233"/>
    <lineage>
        <taxon>Viruses</taxon>
        <taxon>Duplodnaviria</taxon>
        <taxon>Heunggongvirae</taxon>
        <taxon>Uroviricota</taxon>
        <taxon>Caudoviricetes</taxon>
        <taxon>Bclasvirinae</taxon>
        <taxon>Imvubuvirus</taxon>
        <taxon>Imvubuvirus imvubu</taxon>
    </lineage>
</organism>
<dbReference type="GeneID" id="60321423"/>
<dbReference type="Proteomes" id="UP000464404">
    <property type="component" value="Segment"/>
</dbReference>
<evidence type="ECO:0000313" key="2">
    <source>
        <dbReference type="Proteomes" id="UP000464404"/>
    </source>
</evidence>
<accession>A0A6B9LIX1</accession>